<proteinExistence type="predicted"/>
<dbReference type="RefSeq" id="WP_155065197.1">
    <property type="nucleotide sequence ID" value="NZ_WMIF01000020.1"/>
</dbReference>
<evidence type="ECO:0000313" key="1">
    <source>
        <dbReference type="EMBL" id="MTH35650.1"/>
    </source>
</evidence>
<dbReference type="OrthoDB" id="9785413at2"/>
<gene>
    <name evidence="1" type="ORF">GL279_13660</name>
</gene>
<organism evidence="1 2">
    <name type="scientific">Paracoccus limosus</name>
    <dbReference type="NCBI Taxonomy" id="913252"/>
    <lineage>
        <taxon>Bacteria</taxon>
        <taxon>Pseudomonadati</taxon>
        <taxon>Pseudomonadota</taxon>
        <taxon>Alphaproteobacteria</taxon>
        <taxon>Rhodobacterales</taxon>
        <taxon>Paracoccaceae</taxon>
        <taxon>Paracoccus</taxon>
    </lineage>
</organism>
<dbReference type="SUPFAM" id="SSF51338">
    <property type="entry name" value="Composite domain of metallo-dependent hydrolases"/>
    <property type="match status" value="1"/>
</dbReference>
<reference evidence="1 2" key="1">
    <citation type="submission" date="2019-11" db="EMBL/GenBank/DDBJ databases">
        <authorList>
            <person name="Dong K."/>
        </authorList>
    </citation>
    <scope>NUCLEOTIDE SEQUENCE [LARGE SCALE GENOMIC DNA]</scope>
    <source>
        <strain evidence="1 2">JCM 17370</strain>
    </source>
</reference>
<dbReference type="InterPro" id="IPR011059">
    <property type="entry name" value="Metal-dep_hydrolase_composite"/>
</dbReference>
<keyword evidence="2" id="KW-1185">Reference proteome</keyword>
<name>A0A844H811_9RHOB</name>
<dbReference type="GO" id="GO:0016810">
    <property type="term" value="F:hydrolase activity, acting on carbon-nitrogen (but not peptide) bonds"/>
    <property type="evidence" value="ECO:0007669"/>
    <property type="project" value="InterPro"/>
</dbReference>
<dbReference type="EMBL" id="WMIF01000020">
    <property type="protein sequence ID" value="MTH35650.1"/>
    <property type="molecule type" value="Genomic_DNA"/>
</dbReference>
<dbReference type="AlphaFoldDB" id="A0A844H811"/>
<sequence>MTDLPPIRLTGATILRDGALRQRSVAIQRGRIGKGPLPAVDLEGYLILPGIIDLLFLPPSAGTPASRLREAAATAARAGITTAWLAPLWSWPESNEPPAAAQAFLHALAQAPDLRPDLRPGLRIESSRSDCTDALVALCRNLRPELVYLENRADALEERLRQAPQALPEAAAAQGMSAAMLQHLLDQAARSRRERPRHLCRLAECFEDIGARYGSIGDPCGITREMHSMIGASLAACPGGFSAAAAARAMGDPVLLPAAQEDRLRDLLRSRLGDALVSGGAPQRLLPLVLDLAGPDLAGLPQLWPLLSERPAEIMRLADRGRLDLGCRADLIVVSRMTGQIEATISAGRLIHLAGHACARFARAGITGITGLDQMPMAAE</sequence>
<evidence type="ECO:0000313" key="2">
    <source>
        <dbReference type="Proteomes" id="UP000442533"/>
    </source>
</evidence>
<protein>
    <submittedName>
        <fullName evidence="1">Alkylphosphonate utilization protein</fullName>
    </submittedName>
</protein>
<comment type="caution">
    <text evidence="1">The sequence shown here is derived from an EMBL/GenBank/DDBJ whole genome shotgun (WGS) entry which is preliminary data.</text>
</comment>
<dbReference type="Proteomes" id="UP000442533">
    <property type="component" value="Unassembled WGS sequence"/>
</dbReference>
<accession>A0A844H811</accession>